<gene>
    <name evidence="2" type="ordered locus">Tter_0556</name>
</gene>
<accession>D1CEW8</accession>
<dbReference type="EMBL" id="CP001825">
    <property type="protein sequence ID" value="ACZ41474.1"/>
    <property type="molecule type" value="Genomic_DNA"/>
</dbReference>
<keyword evidence="3" id="KW-1185">Reference proteome</keyword>
<sequence>MAADSQSWQPEMIKSKEQKKDGRYIIYYTFTEHTDQQQVPAHGQDQAVTSSEGNKDV</sequence>
<feature type="compositionally biased region" description="Polar residues" evidence="1">
    <location>
        <begin position="46"/>
        <end position="57"/>
    </location>
</feature>
<protein>
    <submittedName>
        <fullName evidence="2">Uncharacterized protein</fullName>
    </submittedName>
</protein>
<name>D1CEW8_THET1</name>
<dbReference type="AlphaFoldDB" id="D1CEW8"/>
<evidence type="ECO:0000313" key="2">
    <source>
        <dbReference type="EMBL" id="ACZ41474.1"/>
    </source>
</evidence>
<dbReference type="HOGENOM" id="CLU_2995224_0_0_0"/>
<dbReference type="Proteomes" id="UP000000323">
    <property type="component" value="Chromosome 1"/>
</dbReference>
<dbReference type="STRING" id="525904.Tter_0556"/>
<feature type="region of interest" description="Disordered" evidence="1">
    <location>
        <begin position="34"/>
        <end position="57"/>
    </location>
</feature>
<evidence type="ECO:0000313" key="3">
    <source>
        <dbReference type="Proteomes" id="UP000000323"/>
    </source>
</evidence>
<reference evidence="3" key="1">
    <citation type="journal article" date="2010" name="Stand. Genomic Sci.">
        <title>Complete genome sequence of 'Thermobaculum terrenum' type strain (YNP1).</title>
        <authorList>
            <person name="Kiss H."/>
            <person name="Cleland D."/>
            <person name="Lapidus A."/>
            <person name="Lucas S."/>
            <person name="Glavina Del Rio T."/>
            <person name="Nolan M."/>
            <person name="Tice H."/>
            <person name="Han C."/>
            <person name="Goodwin L."/>
            <person name="Pitluck S."/>
            <person name="Liolios K."/>
            <person name="Ivanova N."/>
            <person name="Mavromatis K."/>
            <person name="Ovchinnikova G."/>
            <person name="Pati A."/>
            <person name="Chen A."/>
            <person name="Palaniappan K."/>
            <person name="Land M."/>
            <person name="Hauser L."/>
            <person name="Chang Y."/>
            <person name="Jeffries C."/>
            <person name="Lu M."/>
            <person name="Brettin T."/>
            <person name="Detter J."/>
            <person name="Goker M."/>
            <person name="Tindall B."/>
            <person name="Beck B."/>
            <person name="McDermott T."/>
            <person name="Woyke T."/>
            <person name="Bristow J."/>
            <person name="Eisen J."/>
            <person name="Markowitz V."/>
            <person name="Hugenholtz P."/>
            <person name="Kyrpides N."/>
            <person name="Klenk H."/>
            <person name="Cheng J."/>
        </authorList>
    </citation>
    <scope>NUCLEOTIDE SEQUENCE [LARGE SCALE GENOMIC DNA]</scope>
    <source>
        <strain evidence="3">ATCC BAA-798 / YNP1</strain>
    </source>
</reference>
<dbReference type="RefSeq" id="WP_012874509.1">
    <property type="nucleotide sequence ID" value="NC_013525.1"/>
</dbReference>
<proteinExistence type="predicted"/>
<dbReference type="KEGG" id="ttr:Tter_0556"/>
<evidence type="ECO:0000256" key="1">
    <source>
        <dbReference type="SAM" id="MobiDB-lite"/>
    </source>
</evidence>
<organism evidence="2 3">
    <name type="scientific">Thermobaculum terrenum (strain ATCC BAA-798 / CCMEE 7001 / YNP1)</name>
    <dbReference type="NCBI Taxonomy" id="525904"/>
    <lineage>
        <taxon>Bacteria</taxon>
        <taxon>Bacillati</taxon>
        <taxon>Chloroflexota</taxon>
        <taxon>Chloroflexia</taxon>
        <taxon>Candidatus Thermobaculales</taxon>
        <taxon>Candidatus Thermobaculaceae</taxon>
        <taxon>Thermobaculum</taxon>
    </lineage>
</organism>